<keyword evidence="2 3" id="KW-0812">Transmembrane</keyword>
<organism evidence="3 4">
    <name type="scientific">Toxoplasma gondii GAB2-2007-GAL-DOM2</name>
    <dbReference type="NCBI Taxonomy" id="1130820"/>
    <lineage>
        <taxon>Eukaryota</taxon>
        <taxon>Sar</taxon>
        <taxon>Alveolata</taxon>
        <taxon>Apicomplexa</taxon>
        <taxon>Conoidasida</taxon>
        <taxon>Coccidia</taxon>
        <taxon>Eucoccidiorida</taxon>
        <taxon>Eimeriorina</taxon>
        <taxon>Sarcocystidae</taxon>
        <taxon>Toxoplasma</taxon>
    </lineage>
</organism>
<evidence type="ECO:0000256" key="2">
    <source>
        <dbReference type="SAM" id="Phobius"/>
    </source>
</evidence>
<evidence type="ECO:0000313" key="3">
    <source>
        <dbReference type="EMBL" id="KFG37514.1"/>
    </source>
</evidence>
<reference evidence="3 4" key="1">
    <citation type="submission" date="2014-02" db="EMBL/GenBank/DDBJ databases">
        <authorList>
            <person name="Sibley D."/>
            <person name="Venepally P."/>
            <person name="Karamycheva S."/>
            <person name="Hadjithomas M."/>
            <person name="Khan A."/>
            <person name="Brunk B."/>
            <person name="Roos D."/>
            <person name="Caler E."/>
            <person name="Lorenzi H."/>
        </authorList>
    </citation>
    <scope>NUCLEOTIDE SEQUENCE [LARGE SCALE GENOMIC DNA]</scope>
    <source>
        <strain evidence="3 4">GAB2-2007-GAL-DOM2</strain>
    </source>
</reference>
<gene>
    <name evidence="3" type="ORF">TGDOM2_313660</name>
</gene>
<name>A0A086JZE6_TOXGO</name>
<feature type="region of interest" description="Disordered" evidence="1">
    <location>
        <begin position="154"/>
        <end position="174"/>
    </location>
</feature>
<feature type="region of interest" description="Disordered" evidence="1">
    <location>
        <begin position="52"/>
        <end position="120"/>
    </location>
</feature>
<protein>
    <submittedName>
        <fullName evidence="3">Putative transmembrane protein</fullName>
    </submittedName>
</protein>
<dbReference type="VEuPathDB" id="ToxoDB:TGDOM2_313660"/>
<feature type="compositionally biased region" description="Basic and acidic residues" evidence="1">
    <location>
        <begin position="156"/>
        <end position="165"/>
    </location>
</feature>
<evidence type="ECO:0000313" key="4">
    <source>
        <dbReference type="Proteomes" id="UP000028837"/>
    </source>
</evidence>
<feature type="transmembrane region" description="Helical" evidence="2">
    <location>
        <begin position="289"/>
        <end position="308"/>
    </location>
</feature>
<evidence type="ECO:0000256" key="1">
    <source>
        <dbReference type="SAM" id="MobiDB-lite"/>
    </source>
</evidence>
<dbReference type="AlphaFoldDB" id="A0A086JZE6"/>
<feature type="region of interest" description="Disordered" evidence="1">
    <location>
        <begin position="313"/>
        <end position="413"/>
    </location>
</feature>
<feature type="compositionally biased region" description="Polar residues" evidence="1">
    <location>
        <begin position="393"/>
        <end position="413"/>
    </location>
</feature>
<keyword evidence="2" id="KW-0472">Membrane</keyword>
<feature type="transmembrane region" description="Helical" evidence="2">
    <location>
        <begin position="131"/>
        <end position="152"/>
    </location>
</feature>
<feature type="compositionally biased region" description="Polar residues" evidence="1">
    <location>
        <begin position="98"/>
        <end position="116"/>
    </location>
</feature>
<keyword evidence="2" id="KW-1133">Transmembrane helix</keyword>
<proteinExistence type="predicted"/>
<dbReference type="EMBL" id="AHZU02001006">
    <property type="protein sequence ID" value="KFG37514.1"/>
    <property type="molecule type" value="Genomic_DNA"/>
</dbReference>
<feature type="compositionally biased region" description="Pro residues" evidence="1">
    <location>
        <begin position="355"/>
        <end position="368"/>
    </location>
</feature>
<feature type="transmembrane region" description="Helical" evidence="2">
    <location>
        <begin position="202"/>
        <end position="222"/>
    </location>
</feature>
<accession>A0A086JZE6</accession>
<dbReference type="Proteomes" id="UP000028837">
    <property type="component" value="Unassembled WGS sequence"/>
</dbReference>
<sequence>MSREWLATSGNTASFPTDSFQFQVPWCTKRLGTSADFTGFISIHEAAASRYQPGRGALHDRSRSFRTPSAETKTDGENSFSQTEGRTSDCPGDRCSSLECSKSGCSHSARSQSRSAGRTPFRRRYLSQRSIIHLALALSVCLLLPAIAATAFRRGKTAEDKREGRATLSEMSTHPPTNRVAAFAASSPRGEKAKKLVAKAPAAKLVAAATAVIAMAVVIAVINSRRASHRWNELFLGRTSTEVAAKGAPKVDSGPVQVVDGQAALTPDSEGEQSFAYIPVWKRQIANHAIAVIFATVYAFIFCTVITMSREDEPFEEENRDGNPRDFGPSGLVQDAPKDPPPPYASPTEGAASPEPLPPRPTSFPQPFPSLLSPERESDSPRSPPARPPFISMHSQDQDSLPSPSTGQPKTVRQLSRVAESVWQVLDLQRQLHSGNLWKAFFKLEGAMGSDVPAAASHVASEYSREALQETLLCRKAARLARLSTMLVAAKITSYEAKIDAAMDMLGAALKAKAHTEESPDVRPKVIMPTRKVLRKLERGFRAQQNNLRLASELARRAYGLVAKQEADAISNFITLEEEALLFRIHHLEARLEVLKAQVEAATGATEALDGEKQAPYEVLSDSEVALLGATAEDLLKRAAIAGAFIEEPSLVPELAFLFTHDCPVPGSLLRSSFLNDVAHCIERLQHVVNKMTNRS</sequence>
<comment type="caution">
    <text evidence="3">The sequence shown here is derived from an EMBL/GenBank/DDBJ whole genome shotgun (WGS) entry which is preliminary data.</text>
</comment>
<feature type="compositionally biased region" description="Polar residues" evidence="1">
    <location>
        <begin position="65"/>
        <end position="85"/>
    </location>
</feature>
<dbReference type="OrthoDB" id="10417559at2759"/>